<dbReference type="CDD" id="cd16293">
    <property type="entry name" value="CPSF2-like_MBL-fold"/>
    <property type="match status" value="1"/>
</dbReference>
<feature type="compositionally biased region" description="Basic and acidic residues" evidence="5">
    <location>
        <begin position="464"/>
        <end position="474"/>
    </location>
</feature>
<sequence length="926" mass="104206">MFEVITLSPPKEGEKKDEKDEISSPENDSYDPMDMSSDEESHIDLSDDDDEDNKDPLSNTSKVQARLITFDKTMNILADPGWDGKTDLSYLAPIIPKIDLILLSQTTVKYLGAYAYLLHKYPILKKIKTYATFPIAKLGRLSTIELYRSVGLIGPIEGSIMEIEDIESCFNSINMLNYAHSISLQGKLAGITITAYNSGHTLGGSVWLLNKQAEKVVYAPVWNHSKDLFLRPCKLLGQSSLARPTTFLSGSDLGSSVSHRKRMDSFLQLVELTLYNGTSILLPTSLSGRFFEILPYLDQMVPREVPFYLVAYTGIQSLKSSASMLEWMSPDVTKGWDNENQTPFDSTRIELCTVEDLSKHTGPKVVFVESLGFDEGSLARSVFVELCSKQNTALFLTERPPDGTVLYDIYNTWEETVRGDSNLKDGSLIIFQKQLTLSMIKETSLRGQELKAYLSQVDQRREKRQKEELEERKNSHLLNDNIGNGEDEENGSDSEEDEEEEFSESEQEEENSDESNIDNSKKDLNGKNSKSKNGATTGEKDGDGQATISSLISKLQRKDENKQIKVSELLKLPMDFDVRNVKSNKNSMFPFIVDRVNVDDYGIEIDHDDFKRDEEKFTMKRGFDEMSNEKDGWFGGAAGSDKTEAWNKRRKIDPLNTFENQKPEVITVYNSDSKKDPASRTMHSIKVDVRCGLTFIDLSGSTDLRSWKFNANGLKPRKVVVMPNVTYSKYLGGSLEIMKAILKQQHSRLGMFGKENADKQKSLNSIHSQSASGVLGIDYIRERLNRKVDSGNVISSYMLRIDESLDTELAWQVITGGYSIAHVNGEVRKIIDTENGNKDLFKLVPSNKSIRSSDNKISIGDIKLNELRKRLGATNHIVEFRGEGTLVVDDQLAVRKINDGNLMIDGGSGKLFYEVRRTIRSMLAYV</sequence>
<dbReference type="PANTHER" id="PTHR45922:SF1">
    <property type="entry name" value="CLEAVAGE AND POLYADENYLATION SPECIFICITY FACTOR SUBUNIT 2"/>
    <property type="match status" value="1"/>
</dbReference>
<feature type="compositionally biased region" description="Acidic residues" evidence="5">
    <location>
        <begin position="485"/>
        <end position="516"/>
    </location>
</feature>
<dbReference type="AlphaFoldDB" id="A0A7D9CVZ3"/>
<evidence type="ECO:0000256" key="4">
    <source>
        <dbReference type="RuleBase" id="RU365006"/>
    </source>
</evidence>
<gene>
    <name evidence="7" type="ORF">DEBR0S1_33606G</name>
</gene>
<dbReference type="InterPro" id="IPR036866">
    <property type="entry name" value="RibonucZ/Hydroxyglut_hydro"/>
</dbReference>
<feature type="region of interest" description="Disordered" evidence="5">
    <location>
        <begin position="464"/>
        <end position="545"/>
    </location>
</feature>
<feature type="compositionally biased region" description="Basic and acidic residues" evidence="5">
    <location>
        <begin position="11"/>
        <end position="22"/>
    </location>
</feature>
<dbReference type="EMBL" id="CABFWN010000001">
    <property type="protein sequence ID" value="VUG17118.1"/>
    <property type="molecule type" value="Genomic_DNA"/>
</dbReference>
<dbReference type="GO" id="GO:0006397">
    <property type="term" value="P:mRNA processing"/>
    <property type="evidence" value="ECO:0007669"/>
    <property type="project" value="UniProtKB-KW"/>
</dbReference>
<dbReference type="InterPro" id="IPR035639">
    <property type="entry name" value="CPSF2_MBL"/>
</dbReference>
<evidence type="ECO:0000256" key="5">
    <source>
        <dbReference type="SAM" id="MobiDB-lite"/>
    </source>
</evidence>
<reference evidence="7 8" key="1">
    <citation type="submission" date="2019-07" db="EMBL/GenBank/DDBJ databases">
        <authorList>
            <person name="Friedrich A."/>
            <person name="Schacherer J."/>
        </authorList>
    </citation>
    <scope>NUCLEOTIDE SEQUENCE [LARGE SCALE GENOMIC DNA]</scope>
</reference>
<proteinExistence type="inferred from homology"/>
<evidence type="ECO:0000313" key="8">
    <source>
        <dbReference type="Proteomes" id="UP000478008"/>
    </source>
</evidence>
<feature type="region of interest" description="Disordered" evidence="5">
    <location>
        <begin position="1"/>
        <end position="58"/>
    </location>
</feature>
<protein>
    <recommendedName>
        <fullName evidence="4">Cleavage and polyadenylation specificity factor subunit 2</fullName>
    </recommendedName>
    <alternativeName>
        <fullName evidence="4">Cleavage and polyadenylation specificity factor 100 kDa subunit</fullName>
    </alternativeName>
</protein>
<dbReference type="InterPro" id="IPR027075">
    <property type="entry name" value="CPSF2"/>
</dbReference>
<dbReference type="SUPFAM" id="SSF56281">
    <property type="entry name" value="Metallo-hydrolase/oxidoreductase"/>
    <property type="match status" value="1"/>
</dbReference>
<dbReference type="GO" id="GO:0003723">
    <property type="term" value="F:RNA binding"/>
    <property type="evidence" value="ECO:0007669"/>
    <property type="project" value="UniProtKB-KW"/>
</dbReference>
<keyword evidence="8" id="KW-1185">Reference proteome</keyword>
<dbReference type="Gene3D" id="3.40.50.10890">
    <property type="match status" value="1"/>
</dbReference>
<evidence type="ECO:0000259" key="6">
    <source>
        <dbReference type="SMART" id="SM01027"/>
    </source>
</evidence>
<dbReference type="GO" id="GO:0005847">
    <property type="term" value="C:mRNA cleavage and polyadenylation specificity factor complex"/>
    <property type="evidence" value="ECO:0007669"/>
    <property type="project" value="InterPro"/>
</dbReference>
<comment type="subcellular location">
    <subcellularLocation>
        <location evidence="1 4">Nucleus</location>
    </subcellularLocation>
</comment>
<name>A0A7D9CVZ3_DEKBR</name>
<organism evidence="7 8">
    <name type="scientific">Dekkera bruxellensis</name>
    <name type="common">Brettanomyces custersii</name>
    <dbReference type="NCBI Taxonomy" id="5007"/>
    <lineage>
        <taxon>Eukaryota</taxon>
        <taxon>Fungi</taxon>
        <taxon>Dikarya</taxon>
        <taxon>Ascomycota</taxon>
        <taxon>Saccharomycotina</taxon>
        <taxon>Pichiomycetes</taxon>
        <taxon>Pichiales</taxon>
        <taxon>Pichiaceae</taxon>
        <taxon>Brettanomyces</taxon>
    </lineage>
</organism>
<evidence type="ECO:0000256" key="3">
    <source>
        <dbReference type="ARBA" id="ARBA00023242"/>
    </source>
</evidence>
<evidence type="ECO:0000313" key="7">
    <source>
        <dbReference type="EMBL" id="VUG17118.1"/>
    </source>
</evidence>
<dbReference type="Pfam" id="PF16661">
    <property type="entry name" value="Lactamase_B_6"/>
    <property type="match status" value="1"/>
</dbReference>
<evidence type="ECO:0000256" key="1">
    <source>
        <dbReference type="ARBA" id="ARBA00004123"/>
    </source>
</evidence>
<keyword evidence="2 4" id="KW-0507">mRNA processing</keyword>
<dbReference type="SMART" id="SM01027">
    <property type="entry name" value="Beta-Casp"/>
    <property type="match status" value="1"/>
</dbReference>
<dbReference type="InterPro" id="IPR001279">
    <property type="entry name" value="Metallo-B-lactamas"/>
</dbReference>
<evidence type="ECO:0000256" key="2">
    <source>
        <dbReference type="ARBA" id="ARBA00022664"/>
    </source>
</evidence>
<dbReference type="Gene3D" id="3.60.15.10">
    <property type="entry name" value="Ribonuclease Z/Hydroxyacylglutathione hydrolase-like"/>
    <property type="match status" value="1"/>
</dbReference>
<feature type="domain" description="Beta-Casp" evidence="6">
    <location>
        <begin position="290"/>
        <end position="409"/>
    </location>
</feature>
<feature type="compositionally biased region" description="Polar residues" evidence="5">
    <location>
        <begin position="526"/>
        <end position="536"/>
    </location>
</feature>
<dbReference type="PANTHER" id="PTHR45922">
    <property type="entry name" value="CLEAVAGE AND POLYADENYLATION SPECIFICITY FACTOR SUBUNIT 2"/>
    <property type="match status" value="1"/>
</dbReference>
<dbReference type="InterPro" id="IPR025069">
    <property type="entry name" value="Cpsf2_C"/>
</dbReference>
<dbReference type="Pfam" id="PF13299">
    <property type="entry name" value="CPSF100_C"/>
    <property type="match status" value="1"/>
</dbReference>
<keyword evidence="3 4" id="KW-0539">Nucleus</keyword>
<dbReference type="InterPro" id="IPR022712">
    <property type="entry name" value="Beta_Casp"/>
</dbReference>
<accession>A0A7D9CVZ3</accession>
<keyword evidence="4" id="KW-0694">RNA-binding</keyword>
<dbReference type="Proteomes" id="UP000478008">
    <property type="component" value="Unassembled WGS sequence"/>
</dbReference>
<comment type="similarity">
    <text evidence="4">Belongs to the metallo-beta-lactamase superfamily. RNA-metabolizing metallo-beta-lactamase-like family. CPSF2/YSH1 subfamily.</text>
</comment>